<feature type="domain" description="HTH tetR-type" evidence="5">
    <location>
        <begin position="6"/>
        <end position="66"/>
    </location>
</feature>
<comment type="caution">
    <text evidence="6">The sequence shown here is derived from an EMBL/GenBank/DDBJ whole genome shotgun (WGS) entry which is preliminary data.</text>
</comment>
<reference evidence="7" key="1">
    <citation type="journal article" date="2019" name="Int. J. Syst. Evol. Microbiol.">
        <title>The Global Catalogue of Microorganisms (GCM) 10K type strain sequencing project: providing services to taxonomists for standard genome sequencing and annotation.</title>
        <authorList>
            <consortium name="The Broad Institute Genomics Platform"/>
            <consortium name="The Broad Institute Genome Sequencing Center for Infectious Disease"/>
            <person name="Wu L."/>
            <person name="Ma J."/>
        </authorList>
    </citation>
    <scope>NUCLEOTIDE SEQUENCE [LARGE SCALE GENOMIC DNA]</scope>
    <source>
        <strain evidence="7">PCU 266</strain>
    </source>
</reference>
<dbReference type="SUPFAM" id="SSF48498">
    <property type="entry name" value="Tetracyclin repressor-like, C-terminal domain"/>
    <property type="match status" value="1"/>
</dbReference>
<proteinExistence type="predicted"/>
<evidence type="ECO:0000256" key="2">
    <source>
        <dbReference type="ARBA" id="ARBA00023125"/>
    </source>
</evidence>
<evidence type="ECO:0000256" key="4">
    <source>
        <dbReference type="PROSITE-ProRule" id="PRU00335"/>
    </source>
</evidence>
<keyword evidence="7" id="KW-1185">Reference proteome</keyword>
<dbReference type="Proteomes" id="UP001596160">
    <property type="component" value="Unassembled WGS sequence"/>
</dbReference>
<dbReference type="RefSeq" id="WP_344477522.1">
    <property type="nucleotide sequence ID" value="NZ_BAAASB010000008.1"/>
</dbReference>
<dbReference type="Gene3D" id="1.10.10.60">
    <property type="entry name" value="Homeodomain-like"/>
    <property type="match status" value="1"/>
</dbReference>
<dbReference type="PANTHER" id="PTHR47506:SF1">
    <property type="entry name" value="HTH-TYPE TRANSCRIPTIONAL REGULATOR YJDC"/>
    <property type="match status" value="1"/>
</dbReference>
<dbReference type="InterPro" id="IPR036271">
    <property type="entry name" value="Tet_transcr_reg_TetR-rel_C_sf"/>
</dbReference>
<dbReference type="EMBL" id="JBHSKP010000005">
    <property type="protein sequence ID" value="MFC5152227.1"/>
    <property type="molecule type" value="Genomic_DNA"/>
</dbReference>
<dbReference type="InterPro" id="IPR001647">
    <property type="entry name" value="HTH_TetR"/>
</dbReference>
<evidence type="ECO:0000259" key="5">
    <source>
        <dbReference type="PROSITE" id="PS50977"/>
    </source>
</evidence>
<organism evidence="6 7">
    <name type="scientific">Streptomyces amakusaensis</name>
    <dbReference type="NCBI Taxonomy" id="67271"/>
    <lineage>
        <taxon>Bacteria</taxon>
        <taxon>Bacillati</taxon>
        <taxon>Actinomycetota</taxon>
        <taxon>Actinomycetes</taxon>
        <taxon>Kitasatosporales</taxon>
        <taxon>Streptomycetaceae</taxon>
        <taxon>Streptomyces</taxon>
    </lineage>
</organism>
<dbReference type="PANTHER" id="PTHR47506">
    <property type="entry name" value="TRANSCRIPTIONAL REGULATORY PROTEIN"/>
    <property type="match status" value="1"/>
</dbReference>
<sequence>MGRPRGFDEAEVVRSAAELFAGRAYDGVSIDDLVTHLGLHRNSLYKTFGSKRGLYLAALRWSLEHDVAPLIDRVARAAGPGEGLREALSPPGGGAGLDLLLLAAVERAPVDAEVAELVTRTLDALDAATAVPEDGPGDPGDPDAGPGALAVALTSAVLGLRIRARAGAPGADAERACDALGRRLATR</sequence>
<gene>
    <name evidence="6" type="ORF">ACFPRH_10835</name>
</gene>
<keyword evidence="3" id="KW-0804">Transcription</keyword>
<keyword evidence="1" id="KW-0805">Transcription regulation</keyword>
<evidence type="ECO:0000313" key="6">
    <source>
        <dbReference type="EMBL" id="MFC5152227.1"/>
    </source>
</evidence>
<dbReference type="SUPFAM" id="SSF46689">
    <property type="entry name" value="Homeodomain-like"/>
    <property type="match status" value="1"/>
</dbReference>
<keyword evidence="2 4" id="KW-0238">DNA-binding</keyword>
<protein>
    <submittedName>
        <fullName evidence="6">TetR/AcrR family transcriptional regulator</fullName>
    </submittedName>
</protein>
<dbReference type="PROSITE" id="PS50977">
    <property type="entry name" value="HTH_TETR_2"/>
    <property type="match status" value="1"/>
</dbReference>
<evidence type="ECO:0000256" key="3">
    <source>
        <dbReference type="ARBA" id="ARBA00023163"/>
    </source>
</evidence>
<dbReference type="Pfam" id="PF00440">
    <property type="entry name" value="TetR_N"/>
    <property type="match status" value="1"/>
</dbReference>
<dbReference type="InterPro" id="IPR009057">
    <property type="entry name" value="Homeodomain-like_sf"/>
</dbReference>
<accession>A0ABW0AFF9</accession>
<feature type="DNA-binding region" description="H-T-H motif" evidence="4">
    <location>
        <begin position="29"/>
        <end position="48"/>
    </location>
</feature>
<evidence type="ECO:0000256" key="1">
    <source>
        <dbReference type="ARBA" id="ARBA00023015"/>
    </source>
</evidence>
<name>A0ABW0AFF9_9ACTN</name>
<evidence type="ECO:0000313" key="7">
    <source>
        <dbReference type="Proteomes" id="UP001596160"/>
    </source>
</evidence>